<evidence type="ECO:0000256" key="1">
    <source>
        <dbReference type="SAM" id="MobiDB-lite"/>
    </source>
</evidence>
<reference evidence="2" key="1">
    <citation type="submission" date="2023-07" db="EMBL/GenBank/DDBJ databases">
        <title>draft genome sequence of fig (Ficus carica).</title>
        <authorList>
            <person name="Takahashi T."/>
            <person name="Nishimura K."/>
        </authorList>
    </citation>
    <scope>NUCLEOTIDE SEQUENCE</scope>
</reference>
<dbReference type="EMBL" id="BTGU01000003">
    <property type="protein sequence ID" value="GMN30408.1"/>
    <property type="molecule type" value="Genomic_DNA"/>
</dbReference>
<keyword evidence="3" id="KW-1185">Reference proteome</keyword>
<protein>
    <submittedName>
        <fullName evidence="2">Uncharacterized protein</fullName>
    </submittedName>
</protein>
<sequence length="75" mass="7640">MTNSSPRKTAALSSPVAAPPSASYPTPLPSDSSSFWASGLCFISSPCSAPPAIAAVPAMWWCGGTGVSEGRGRRR</sequence>
<organism evidence="2 3">
    <name type="scientific">Ficus carica</name>
    <name type="common">Common fig</name>
    <dbReference type="NCBI Taxonomy" id="3494"/>
    <lineage>
        <taxon>Eukaryota</taxon>
        <taxon>Viridiplantae</taxon>
        <taxon>Streptophyta</taxon>
        <taxon>Embryophyta</taxon>
        <taxon>Tracheophyta</taxon>
        <taxon>Spermatophyta</taxon>
        <taxon>Magnoliopsida</taxon>
        <taxon>eudicotyledons</taxon>
        <taxon>Gunneridae</taxon>
        <taxon>Pentapetalae</taxon>
        <taxon>rosids</taxon>
        <taxon>fabids</taxon>
        <taxon>Rosales</taxon>
        <taxon>Moraceae</taxon>
        <taxon>Ficeae</taxon>
        <taxon>Ficus</taxon>
    </lineage>
</organism>
<dbReference type="AlphaFoldDB" id="A0AA87Z6E2"/>
<name>A0AA87Z6E2_FICCA</name>
<comment type="caution">
    <text evidence="2">The sequence shown here is derived from an EMBL/GenBank/DDBJ whole genome shotgun (WGS) entry which is preliminary data.</text>
</comment>
<evidence type="ECO:0000313" key="2">
    <source>
        <dbReference type="EMBL" id="GMN30408.1"/>
    </source>
</evidence>
<feature type="compositionally biased region" description="Low complexity" evidence="1">
    <location>
        <begin position="9"/>
        <end position="25"/>
    </location>
</feature>
<proteinExistence type="predicted"/>
<dbReference type="Proteomes" id="UP001187192">
    <property type="component" value="Unassembled WGS sequence"/>
</dbReference>
<feature type="region of interest" description="Disordered" evidence="1">
    <location>
        <begin position="1"/>
        <end position="32"/>
    </location>
</feature>
<evidence type="ECO:0000313" key="3">
    <source>
        <dbReference type="Proteomes" id="UP001187192"/>
    </source>
</evidence>
<accession>A0AA87Z6E2</accession>
<gene>
    <name evidence="2" type="ORF">TIFTF001_002785</name>
</gene>